<dbReference type="NCBIfam" id="TIGR00157">
    <property type="entry name" value="ribosome small subunit-dependent GTPase A"/>
    <property type="match status" value="1"/>
</dbReference>
<evidence type="ECO:0000256" key="2">
    <source>
        <dbReference type="ARBA" id="ARBA00023134"/>
    </source>
</evidence>
<dbReference type="GO" id="GO:0005737">
    <property type="term" value="C:cytoplasm"/>
    <property type="evidence" value="ECO:0007669"/>
    <property type="project" value="UniProtKB-SubCell"/>
</dbReference>
<feature type="binding site" evidence="3">
    <location>
        <position position="287"/>
    </location>
    <ligand>
        <name>Zn(2+)</name>
        <dbReference type="ChEBI" id="CHEBI:29105"/>
    </ligand>
</feature>
<comment type="similarity">
    <text evidence="3">Belongs to the TRAFAC class YlqF/YawG GTPase family. RsgA subfamily.</text>
</comment>
<evidence type="ECO:0000313" key="7">
    <source>
        <dbReference type="Proteomes" id="UP000054877"/>
    </source>
</evidence>
<dbReference type="AlphaFoldDB" id="A0A0W0Z857"/>
<protein>
    <recommendedName>
        <fullName evidence="3">Small ribosomal subunit biogenesis GTPase RsgA</fullName>
        <ecNumber evidence="3">3.6.1.-</ecNumber>
    </recommendedName>
</protein>
<dbReference type="InterPro" id="IPR027417">
    <property type="entry name" value="P-loop_NTPase"/>
</dbReference>
<feature type="domain" description="EngC GTPase" evidence="4">
    <location>
        <begin position="109"/>
        <end position="256"/>
    </location>
</feature>
<keyword evidence="3" id="KW-0694">RNA-binding</keyword>
<dbReference type="HAMAP" id="MF_01820">
    <property type="entry name" value="GTPase_RsgA"/>
    <property type="match status" value="1"/>
</dbReference>
<comment type="subunit">
    <text evidence="3">Monomer. Associates with 30S ribosomal subunit, binds 16S rRNA.</text>
</comment>
<evidence type="ECO:0000256" key="1">
    <source>
        <dbReference type="ARBA" id="ARBA00022741"/>
    </source>
</evidence>
<dbReference type="GO" id="GO:0046872">
    <property type="term" value="F:metal ion binding"/>
    <property type="evidence" value="ECO:0007669"/>
    <property type="project" value="UniProtKB-KW"/>
</dbReference>
<dbReference type="OrthoDB" id="9809485at2"/>
<dbReference type="CDD" id="cd01854">
    <property type="entry name" value="YjeQ_EngC"/>
    <property type="match status" value="1"/>
</dbReference>
<gene>
    <name evidence="6" type="primary">engC</name>
    <name evidence="3" type="synonym">rsgA</name>
    <name evidence="6" type="ORF">Lspi_0751</name>
</gene>
<dbReference type="Gene3D" id="1.10.40.50">
    <property type="entry name" value="Probable gtpase engc, domain 3"/>
    <property type="match status" value="1"/>
</dbReference>
<proteinExistence type="inferred from homology"/>
<reference evidence="6 7" key="1">
    <citation type="submission" date="2015-11" db="EMBL/GenBank/DDBJ databases">
        <title>Genomic analysis of 38 Legionella species identifies large and diverse effector repertoires.</title>
        <authorList>
            <person name="Burstein D."/>
            <person name="Amaro F."/>
            <person name="Zusman T."/>
            <person name="Lifshitz Z."/>
            <person name="Cohen O."/>
            <person name="Gilbert J.A."/>
            <person name="Pupko T."/>
            <person name="Shuman H.A."/>
            <person name="Segal G."/>
        </authorList>
    </citation>
    <scope>NUCLEOTIDE SEQUENCE [LARGE SCALE GENOMIC DNA]</scope>
    <source>
        <strain evidence="6 7">Mt.St.Helens-9</strain>
    </source>
</reference>
<dbReference type="EMBL" id="LNYX01000008">
    <property type="protein sequence ID" value="KTD65291.1"/>
    <property type="molecule type" value="Genomic_DNA"/>
</dbReference>
<dbReference type="RefSeq" id="WP_058482695.1">
    <property type="nucleotide sequence ID" value="NZ_CAAAII010000015.1"/>
</dbReference>
<evidence type="ECO:0000259" key="5">
    <source>
        <dbReference type="PROSITE" id="PS51721"/>
    </source>
</evidence>
<keyword evidence="7" id="KW-1185">Reference proteome</keyword>
<dbReference type="InterPro" id="IPR010914">
    <property type="entry name" value="RsgA_GTPase_dom"/>
</dbReference>
<keyword evidence="3" id="KW-0378">Hydrolase</keyword>
<feature type="binding site" evidence="3">
    <location>
        <position position="282"/>
    </location>
    <ligand>
        <name>Zn(2+)</name>
        <dbReference type="ChEBI" id="CHEBI:29105"/>
    </ligand>
</feature>
<comment type="function">
    <text evidence="3">One of several proteins that assist in the late maturation steps of the functional core of the 30S ribosomal subunit. Helps release RbfA from mature subunits. May play a role in the assembly of ribosomal proteins into the subunit. Circularly permuted GTPase that catalyzes slow GTP hydrolysis, GTPase activity is stimulated by the 30S ribosomal subunit.</text>
</comment>
<dbReference type="Gene3D" id="2.40.50.140">
    <property type="entry name" value="Nucleic acid-binding proteins"/>
    <property type="match status" value="1"/>
</dbReference>
<dbReference type="PROSITE" id="PS50936">
    <property type="entry name" value="ENGC_GTPASE"/>
    <property type="match status" value="1"/>
</dbReference>
<dbReference type="Proteomes" id="UP000054877">
    <property type="component" value="Unassembled WGS sequence"/>
</dbReference>
<feature type="binding site" evidence="3">
    <location>
        <begin position="199"/>
        <end position="207"/>
    </location>
    <ligand>
        <name>GTP</name>
        <dbReference type="ChEBI" id="CHEBI:37565"/>
    </ligand>
</feature>
<comment type="caution">
    <text evidence="6">The sequence shown here is derived from an EMBL/GenBank/DDBJ whole genome shotgun (WGS) entry which is preliminary data.</text>
</comment>
<keyword evidence="3" id="KW-0862">Zinc</keyword>
<dbReference type="STRING" id="452.Lspi_0751"/>
<dbReference type="PATRIC" id="fig|452.5.peg.822"/>
<dbReference type="NCBIfam" id="NF008931">
    <property type="entry name" value="PRK12288.1"/>
    <property type="match status" value="1"/>
</dbReference>
<dbReference type="InterPro" id="IPR004881">
    <property type="entry name" value="Ribosome_biogen_GTPase_RsgA"/>
</dbReference>
<dbReference type="EC" id="3.6.1.-" evidence="3"/>
<sequence length="322" mass="36258">MSKRRINKQQRNRIQKIQADYHRQLQNGTNTDHEEGLVLSRFGRHADIETSTGEPIHCSIRPNIDSLVAGDRVVWQNEGENHGVVLSRFPRQSELSRPDKRGINRPVAANITQLMIVTAVKPDLSWSLLDSYLIIAEHLRLKACIILNKVDLPCEDLKQQLMEIYQPLGYPLLFLSCKQKPGHGQLDEHLQQQVSIFVGQSGVGKSSIIANILPFKTNIPIGAISEGSQLGRHTTSNSRLYHLPHGGDLIDSPGVREFCLWKMSAADIVYGFREFRSLTSLCKFRNCNHLDSPGCAILSQVNEGRLSLQRYRNLLKILAQNG</sequence>
<keyword evidence="1 3" id="KW-0547">Nucleotide-binding</keyword>
<dbReference type="GO" id="GO:0019843">
    <property type="term" value="F:rRNA binding"/>
    <property type="evidence" value="ECO:0007669"/>
    <property type="project" value="UniProtKB-KW"/>
</dbReference>
<dbReference type="Pfam" id="PF03193">
    <property type="entry name" value="RsgA_GTPase"/>
    <property type="match status" value="1"/>
</dbReference>
<keyword evidence="3" id="KW-0690">Ribosome biogenesis</keyword>
<evidence type="ECO:0000313" key="6">
    <source>
        <dbReference type="EMBL" id="KTD65291.1"/>
    </source>
</evidence>
<organism evidence="6 7">
    <name type="scientific">Legionella spiritensis</name>
    <dbReference type="NCBI Taxonomy" id="452"/>
    <lineage>
        <taxon>Bacteria</taxon>
        <taxon>Pseudomonadati</taxon>
        <taxon>Pseudomonadota</taxon>
        <taxon>Gammaproteobacteria</taxon>
        <taxon>Legionellales</taxon>
        <taxon>Legionellaceae</taxon>
        <taxon>Legionella</taxon>
    </lineage>
</organism>
<dbReference type="GO" id="GO:0005525">
    <property type="term" value="F:GTP binding"/>
    <property type="evidence" value="ECO:0007669"/>
    <property type="project" value="UniProtKB-UniRule"/>
</dbReference>
<dbReference type="Gene3D" id="3.40.50.300">
    <property type="entry name" value="P-loop containing nucleotide triphosphate hydrolases"/>
    <property type="match status" value="1"/>
</dbReference>
<dbReference type="GO" id="GO:0003924">
    <property type="term" value="F:GTPase activity"/>
    <property type="evidence" value="ECO:0007669"/>
    <property type="project" value="UniProtKB-UniRule"/>
</dbReference>
<name>A0A0W0Z857_LEGSP</name>
<comment type="cofactor">
    <cofactor evidence="3">
        <name>Zn(2+)</name>
        <dbReference type="ChEBI" id="CHEBI:29105"/>
    </cofactor>
    <text evidence="3">Binds 1 zinc ion per subunit.</text>
</comment>
<comment type="subcellular location">
    <subcellularLocation>
        <location evidence="3">Cytoplasm</location>
    </subcellularLocation>
</comment>
<keyword evidence="3" id="KW-0963">Cytoplasm</keyword>
<dbReference type="PROSITE" id="PS51721">
    <property type="entry name" value="G_CP"/>
    <property type="match status" value="1"/>
</dbReference>
<dbReference type="GO" id="GO:0042274">
    <property type="term" value="P:ribosomal small subunit biogenesis"/>
    <property type="evidence" value="ECO:0007669"/>
    <property type="project" value="UniProtKB-UniRule"/>
</dbReference>
<dbReference type="PANTHER" id="PTHR32120:SF11">
    <property type="entry name" value="SMALL RIBOSOMAL SUBUNIT BIOGENESIS GTPASE RSGA 1, MITOCHONDRIAL-RELATED"/>
    <property type="match status" value="1"/>
</dbReference>
<feature type="domain" description="CP-type G" evidence="5">
    <location>
        <begin position="100"/>
        <end position="258"/>
    </location>
</feature>
<evidence type="ECO:0000259" key="4">
    <source>
        <dbReference type="PROSITE" id="PS50936"/>
    </source>
</evidence>
<feature type="binding site" evidence="3">
    <location>
        <position position="289"/>
    </location>
    <ligand>
        <name>Zn(2+)</name>
        <dbReference type="ChEBI" id="CHEBI:29105"/>
    </ligand>
</feature>
<dbReference type="InterPro" id="IPR012340">
    <property type="entry name" value="NA-bd_OB-fold"/>
</dbReference>
<keyword evidence="3" id="KW-0699">rRNA-binding</keyword>
<dbReference type="SUPFAM" id="SSF52540">
    <property type="entry name" value="P-loop containing nucleoside triphosphate hydrolases"/>
    <property type="match status" value="1"/>
</dbReference>
<dbReference type="PANTHER" id="PTHR32120">
    <property type="entry name" value="SMALL RIBOSOMAL SUBUNIT BIOGENESIS GTPASE RSGA"/>
    <property type="match status" value="1"/>
</dbReference>
<keyword evidence="2 3" id="KW-0342">GTP-binding</keyword>
<feature type="binding site" evidence="3">
    <location>
        <begin position="148"/>
        <end position="151"/>
    </location>
    <ligand>
        <name>GTP</name>
        <dbReference type="ChEBI" id="CHEBI:37565"/>
    </ligand>
</feature>
<keyword evidence="3" id="KW-0479">Metal-binding</keyword>
<feature type="binding site" evidence="3">
    <location>
        <position position="295"/>
    </location>
    <ligand>
        <name>Zn(2+)</name>
        <dbReference type="ChEBI" id="CHEBI:29105"/>
    </ligand>
</feature>
<dbReference type="InterPro" id="IPR030378">
    <property type="entry name" value="G_CP_dom"/>
</dbReference>
<evidence type="ECO:0000256" key="3">
    <source>
        <dbReference type="HAMAP-Rule" id="MF_01820"/>
    </source>
</evidence>
<accession>A0A0W0Z857</accession>